<keyword evidence="3" id="KW-0328">Glycosyltransferase</keyword>
<evidence type="ECO:0000256" key="2">
    <source>
        <dbReference type="ARBA" id="ARBA00022475"/>
    </source>
</evidence>
<proteinExistence type="predicted"/>
<keyword evidence="10" id="KW-0961">Cell wall biogenesis/degradation</keyword>
<evidence type="ECO:0000256" key="11">
    <source>
        <dbReference type="ARBA" id="ARBA00032370"/>
    </source>
</evidence>
<dbReference type="InterPro" id="IPR011923">
    <property type="entry name" value="RodA/MrdB"/>
</dbReference>
<feature type="transmembrane region" description="Helical" evidence="13">
    <location>
        <begin position="208"/>
        <end position="225"/>
    </location>
</feature>
<evidence type="ECO:0000256" key="7">
    <source>
        <dbReference type="ARBA" id="ARBA00022984"/>
    </source>
</evidence>
<feature type="transmembrane region" description="Helical" evidence="13">
    <location>
        <begin position="183"/>
        <end position="202"/>
    </location>
</feature>
<feature type="transmembrane region" description="Helical" evidence="13">
    <location>
        <begin position="359"/>
        <end position="386"/>
    </location>
</feature>
<feature type="transmembrane region" description="Helical" evidence="13">
    <location>
        <begin position="328"/>
        <end position="347"/>
    </location>
</feature>
<dbReference type="GO" id="GO:0005886">
    <property type="term" value="C:plasma membrane"/>
    <property type="evidence" value="ECO:0007669"/>
    <property type="project" value="TreeGrafter"/>
</dbReference>
<evidence type="ECO:0000256" key="9">
    <source>
        <dbReference type="ARBA" id="ARBA00023136"/>
    </source>
</evidence>
<dbReference type="NCBIfam" id="NF037961">
    <property type="entry name" value="RodA_shape"/>
    <property type="match status" value="1"/>
</dbReference>
<evidence type="ECO:0000256" key="8">
    <source>
        <dbReference type="ARBA" id="ARBA00022989"/>
    </source>
</evidence>
<reference evidence="15" key="1">
    <citation type="submission" date="2016-10" db="EMBL/GenBank/DDBJ databases">
        <authorList>
            <person name="Varghese N."/>
            <person name="Submissions S."/>
        </authorList>
    </citation>
    <scope>NUCLEOTIDE SEQUENCE [LARGE SCALE GENOMIC DNA]</scope>
    <source>
        <strain evidence="15">CGMCC 1.12402</strain>
    </source>
</reference>
<keyword evidence="6" id="KW-0133">Cell shape</keyword>
<dbReference type="STRING" id="1267423.SAMN05216290_0921"/>
<evidence type="ECO:0000256" key="5">
    <source>
        <dbReference type="ARBA" id="ARBA00022692"/>
    </source>
</evidence>
<gene>
    <name evidence="14" type="ORF">SAMN05216290_0921</name>
</gene>
<evidence type="ECO:0000256" key="13">
    <source>
        <dbReference type="SAM" id="Phobius"/>
    </source>
</evidence>
<protein>
    <recommendedName>
        <fullName evidence="12">Cell wall polymerase</fullName>
    </recommendedName>
    <alternativeName>
        <fullName evidence="11">Peptidoglycan polymerase</fullName>
    </alternativeName>
</protein>
<dbReference type="Proteomes" id="UP000199437">
    <property type="component" value="Unassembled WGS sequence"/>
</dbReference>
<keyword evidence="7" id="KW-0573">Peptidoglycan synthesis</keyword>
<evidence type="ECO:0000256" key="10">
    <source>
        <dbReference type="ARBA" id="ARBA00023316"/>
    </source>
</evidence>
<evidence type="ECO:0000256" key="6">
    <source>
        <dbReference type="ARBA" id="ARBA00022960"/>
    </source>
</evidence>
<evidence type="ECO:0000313" key="15">
    <source>
        <dbReference type="Proteomes" id="UP000199437"/>
    </source>
</evidence>
<dbReference type="OrthoDB" id="9768187at2"/>
<evidence type="ECO:0000313" key="14">
    <source>
        <dbReference type="EMBL" id="SEV95904.1"/>
    </source>
</evidence>
<feature type="transmembrane region" description="Helical" evidence="13">
    <location>
        <begin position="392"/>
        <end position="413"/>
    </location>
</feature>
<dbReference type="PANTHER" id="PTHR30474">
    <property type="entry name" value="CELL CYCLE PROTEIN"/>
    <property type="match status" value="1"/>
</dbReference>
<dbReference type="NCBIfam" id="TIGR02210">
    <property type="entry name" value="rodA_shape"/>
    <property type="match status" value="1"/>
</dbReference>
<dbReference type="RefSeq" id="WP_090257295.1">
    <property type="nucleotide sequence ID" value="NZ_FOIR01000001.1"/>
</dbReference>
<feature type="transmembrane region" description="Helical" evidence="13">
    <location>
        <begin position="79"/>
        <end position="97"/>
    </location>
</feature>
<dbReference type="GO" id="GO:0016757">
    <property type="term" value="F:glycosyltransferase activity"/>
    <property type="evidence" value="ECO:0007669"/>
    <property type="project" value="UniProtKB-KW"/>
</dbReference>
<dbReference type="AlphaFoldDB" id="A0A1I0N571"/>
<keyword evidence="15" id="KW-1185">Reference proteome</keyword>
<feature type="transmembrane region" description="Helical" evidence="13">
    <location>
        <begin position="232"/>
        <end position="252"/>
    </location>
</feature>
<feature type="transmembrane region" description="Helical" evidence="13">
    <location>
        <begin position="54"/>
        <end position="72"/>
    </location>
</feature>
<keyword evidence="5 13" id="KW-0812">Transmembrane</keyword>
<dbReference type="GeneID" id="99985660"/>
<dbReference type="PANTHER" id="PTHR30474:SF1">
    <property type="entry name" value="PEPTIDOGLYCAN GLYCOSYLTRANSFERASE MRDB"/>
    <property type="match status" value="1"/>
</dbReference>
<keyword evidence="8 13" id="KW-1133">Transmembrane helix</keyword>
<feature type="transmembrane region" description="Helical" evidence="13">
    <location>
        <begin position="12"/>
        <end position="34"/>
    </location>
</feature>
<keyword evidence="4" id="KW-0808">Transferase</keyword>
<accession>A0A1I0N571</accession>
<evidence type="ECO:0000256" key="12">
    <source>
        <dbReference type="ARBA" id="ARBA00033270"/>
    </source>
</evidence>
<dbReference type="GO" id="GO:0008360">
    <property type="term" value="P:regulation of cell shape"/>
    <property type="evidence" value="ECO:0007669"/>
    <property type="project" value="UniProtKB-KW"/>
</dbReference>
<dbReference type="GO" id="GO:0032153">
    <property type="term" value="C:cell division site"/>
    <property type="evidence" value="ECO:0007669"/>
    <property type="project" value="TreeGrafter"/>
</dbReference>
<dbReference type="InterPro" id="IPR018365">
    <property type="entry name" value="Cell_cycle_FtsW-rel_CS"/>
</dbReference>
<evidence type="ECO:0000256" key="1">
    <source>
        <dbReference type="ARBA" id="ARBA00004141"/>
    </source>
</evidence>
<evidence type="ECO:0000256" key="4">
    <source>
        <dbReference type="ARBA" id="ARBA00022679"/>
    </source>
</evidence>
<dbReference type="GO" id="GO:0071555">
    <property type="term" value="P:cell wall organization"/>
    <property type="evidence" value="ECO:0007669"/>
    <property type="project" value="UniProtKB-KW"/>
</dbReference>
<dbReference type="InterPro" id="IPR001182">
    <property type="entry name" value="FtsW/RodA"/>
</dbReference>
<dbReference type="GO" id="GO:0051301">
    <property type="term" value="P:cell division"/>
    <property type="evidence" value="ECO:0007669"/>
    <property type="project" value="InterPro"/>
</dbReference>
<dbReference type="GO" id="GO:0009252">
    <property type="term" value="P:peptidoglycan biosynthetic process"/>
    <property type="evidence" value="ECO:0007669"/>
    <property type="project" value="UniProtKB-KW"/>
</dbReference>
<comment type="subcellular location">
    <subcellularLocation>
        <location evidence="1">Membrane</location>
        <topology evidence="1">Multi-pass membrane protein</topology>
    </subcellularLocation>
</comment>
<dbReference type="GO" id="GO:0015648">
    <property type="term" value="F:lipid-linked peptidoglycan transporter activity"/>
    <property type="evidence" value="ECO:0007669"/>
    <property type="project" value="TreeGrafter"/>
</dbReference>
<sequence>MRKEGSLFGSIDWLIVIIYFTLVVLGWFNIFASVYDPVANQSILDMNLNSGRQLVFIGVALVPILVILLLDFRIYESFAPLFYGIMILLLAGVLVFGREVNGAKAWFEIGAFRFQPAEFTKMATAMLLARYVSSTGVKLTDFSSQLKVFLILGLPIGLIMLQPDFGSVIIFASLIIPMYREGFPSIYLILGLTIGVLFVLTLLVPQNYLFIGIGAVTLIAAIMQWKKPKRLIPVALIAIGITCFVLATDFILNEVIYEYQKKRVEAIFRPELVDPQAEGWNLEQSKIAIGSGGFAGKGFLEGTQTKFGYVPEQSTDFIFSTLAEEHGWIGSLVLVTLFIALILRVIFIAERQKSKFARVYGYSVASILFFHFSINIAMTIGLFPVVGIPLPFFSYGGSSLWSFTIMLFILLKIDMHRSQVLMRF</sequence>
<dbReference type="Pfam" id="PF01098">
    <property type="entry name" value="FTSW_RODA_SPOVE"/>
    <property type="match status" value="2"/>
</dbReference>
<evidence type="ECO:0000256" key="3">
    <source>
        <dbReference type="ARBA" id="ARBA00022676"/>
    </source>
</evidence>
<dbReference type="PROSITE" id="PS00428">
    <property type="entry name" value="FTSW_RODA_SPOVE"/>
    <property type="match status" value="1"/>
</dbReference>
<feature type="transmembrane region" description="Helical" evidence="13">
    <location>
        <begin position="148"/>
        <end position="176"/>
    </location>
</feature>
<keyword evidence="2" id="KW-1003">Cell membrane</keyword>
<name>A0A1I0N571_9BACT</name>
<dbReference type="EMBL" id="FOIR01000001">
    <property type="protein sequence ID" value="SEV95904.1"/>
    <property type="molecule type" value="Genomic_DNA"/>
</dbReference>
<keyword evidence="9 13" id="KW-0472">Membrane</keyword>
<organism evidence="14 15">
    <name type="scientific">Roseivirga pacifica</name>
    <dbReference type="NCBI Taxonomy" id="1267423"/>
    <lineage>
        <taxon>Bacteria</taxon>
        <taxon>Pseudomonadati</taxon>
        <taxon>Bacteroidota</taxon>
        <taxon>Cytophagia</taxon>
        <taxon>Cytophagales</taxon>
        <taxon>Roseivirgaceae</taxon>
        <taxon>Roseivirga</taxon>
    </lineage>
</organism>